<dbReference type="PANTHER" id="PTHR43133">
    <property type="entry name" value="RNA POLYMERASE ECF-TYPE SIGMA FACTO"/>
    <property type="match status" value="1"/>
</dbReference>
<accession>A0A7C8LPG8</accession>
<dbReference type="InterPro" id="IPR013249">
    <property type="entry name" value="RNA_pol_sigma70_r4_t2"/>
</dbReference>
<comment type="similarity">
    <text evidence="1">Belongs to the sigma-70 factor family. ECF subfamily.</text>
</comment>
<dbReference type="Gene3D" id="1.10.10.10">
    <property type="entry name" value="Winged helix-like DNA-binding domain superfamily/Winged helix DNA-binding domain"/>
    <property type="match status" value="1"/>
</dbReference>
<dbReference type="OrthoDB" id="9795666at2"/>
<dbReference type="GO" id="GO:0006352">
    <property type="term" value="P:DNA-templated transcription initiation"/>
    <property type="evidence" value="ECO:0007669"/>
    <property type="project" value="InterPro"/>
</dbReference>
<feature type="domain" description="RNA polymerase sigma-70 region 2" evidence="5">
    <location>
        <begin position="18"/>
        <end position="85"/>
    </location>
</feature>
<organism evidence="7 8">
    <name type="scientific">Defluviitalea raffinosedens</name>
    <dbReference type="NCBI Taxonomy" id="1450156"/>
    <lineage>
        <taxon>Bacteria</taxon>
        <taxon>Bacillati</taxon>
        <taxon>Bacillota</taxon>
        <taxon>Clostridia</taxon>
        <taxon>Lachnospirales</taxon>
        <taxon>Defluviitaleaceae</taxon>
        <taxon>Defluviitalea</taxon>
    </lineage>
</organism>
<sequence>MKLFSCKKSNDKEFYHILFNTYYKDVYRAAYYISRDPFDAEEIVQEAFIIAFKNIETLKDKDKFKQWICTIAINLAKRKFQNKKRELLMDETEKVIPFALEVLDHIPLEDHLAQDELKEYIREQIHHLNPQYKEVLYLFYFEQLSYQEIADLLDISIGTVKSRISRAKLKLKENIIEDLGKVGDYSVKGSIG</sequence>
<evidence type="ECO:0000256" key="3">
    <source>
        <dbReference type="ARBA" id="ARBA00023082"/>
    </source>
</evidence>
<dbReference type="InterPro" id="IPR013324">
    <property type="entry name" value="RNA_pol_sigma_r3/r4-like"/>
</dbReference>
<keyword evidence="2" id="KW-0805">Transcription regulation</keyword>
<evidence type="ECO:0000259" key="6">
    <source>
        <dbReference type="Pfam" id="PF08281"/>
    </source>
</evidence>
<dbReference type="SUPFAM" id="SSF88659">
    <property type="entry name" value="Sigma3 and sigma4 domains of RNA polymerase sigma factors"/>
    <property type="match status" value="1"/>
</dbReference>
<feature type="domain" description="RNA polymerase sigma factor 70 region 4 type 2" evidence="6">
    <location>
        <begin position="119"/>
        <end position="171"/>
    </location>
</feature>
<dbReference type="SUPFAM" id="SSF88946">
    <property type="entry name" value="Sigma2 domain of RNA polymerase sigma factors"/>
    <property type="match status" value="1"/>
</dbReference>
<dbReference type="AlphaFoldDB" id="A0A7C8LPG8"/>
<evidence type="ECO:0000259" key="5">
    <source>
        <dbReference type="Pfam" id="PF04542"/>
    </source>
</evidence>
<keyword evidence="4" id="KW-0804">Transcription</keyword>
<dbReference type="EMBL" id="WSLF01000008">
    <property type="protein sequence ID" value="KAE9633446.1"/>
    <property type="molecule type" value="Genomic_DNA"/>
</dbReference>
<keyword evidence="8" id="KW-1185">Reference proteome</keyword>
<evidence type="ECO:0000256" key="4">
    <source>
        <dbReference type="ARBA" id="ARBA00023163"/>
    </source>
</evidence>
<protein>
    <submittedName>
        <fullName evidence="7">Sigma-70 family RNA polymerase sigma factor</fullName>
    </submittedName>
</protein>
<dbReference type="GO" id="GO:0016987">
    <property type="term" value="F:sigma factor activity"/>
    <property type="evidence" value="ECO:0007669"/>
    <property type="project" value="UniProtKB-KW"/>
</dbReference>
<evidence type="ECO:0000256" key="2">
    <source>
        <dbReference type="ARBA" id="ARBA00023015"/>
    </source>
</evidence>
<name>A0A7C8LPG8_9FIRM</name>
<dbReference type="InterPro" id="IPR039425">
    <property type="entry name" value="RNA_pol_sigma-70-like"/>
</dbReference>
<keyword evidence="3" id="KW-0731">Sigma factor</keyword>
<evidence type="ECO:0000313" key="7">
    <source>
        <dbReference type="EMBL" id="KAE9633446.1"/>
    </source>
</evidence>
<evidence type="ECO:0000256" key="1">
    <source>
        <dbReference type="ARBA" id="ARBA00010641"/>
    </source>
</evidence>
<proteinExistence type="inferred from homology"/>
<dbReference type="Proteomes" id="UP000483018">
    <property type="component" value="Unassembled WGS sequence"/>
</dbReference>
<gene>
    <name evidence="7" type="ORF">GND95_09415</name>
</gene>
<dbReference type="CDD" id="cd06171">
    <property type="entry name" value="Sigma70_r4"/>
    <property type="match status" value="1"/>
</dbReference>
<dbReference type="PANTHER" id="PTHR43133:SF51">
    <property type="entry name" value="RNA POLYMERASE SIGMA FACTOR"/>
    <property type="match status" value="1"/>
</dbReference>
<dbReference type="Pfam" id="PF08281">
    <property type="entry name" value="Sigma70_r4_2"/>
    <property type="match status" value="1"/>
</dbReference>
<dbReference type="InterPro" id="IPR013325">
    <property type="entry name" value="RNA_pol_sigma_r2"/>
</dbReference>
<dbReference type="Gene3D" id="1.10.1740.10">
    <property type="match status" value="1"/>
</dbReference>
<dbReference type="InterPro" id="IPR014284">
    <property type="entry name" value="RNA_pol_sigma-70_dom"/>
</dbReference>
<dbReference type="InterPro" id="IPR036388">
    <property type="entry name" value="WH-like_DNA-bd_sf"/>
</dbReference>
<dbReference type="RefSeq" id="WP_158740729.1">
    <property type="nucleotide sequence ID" value="NZ_JAFBEP010000009.1"/>
</dbReference>
<reference evidence="7 8" key="1">
    <citation type="submission" date="2019-12" db="EMBL/GenBank/DDBJ databases">
        <title>Defluviitalea raffinosedens, isolated from a biogas fermenter, genome sequencing and characterization.</title>
        <authorList>
            <person name="Rettenmaier R."/>
            <person name="Schneider M."/>
            <person name="Neuhaus K."/>
            <person name="Liebl W."/>
            <person name="Zverlov V."/>
        </authorList>
    </citation>
    <scope>NUCLEOTIDE SEQUENCE [LARGE SCALE GENOMIC DNA]</scope>
    <source>
        <strain evidence="7 8">249c-K6</strain>
    </source>
</reference>
<dbReference type="Pfam" id="PF04542">
    <property type="entry name" value="Sigma70_r2"/>
    <property type="match status" value="1"/>
</dbReference>
<evidence type="ECO:0000313" key="8">
    <source>
        <dbReference type="Proteomes" id="UP000483018"/>
    </source>
</evidence>
<dbReference type="GO" id="GO:0003677">
    <property type="term" value="F:DNA binding"/>
    <property type="evidence" value="ECO:0007669"/>
    <property type="project" value="InterPro"/>
</dbReference>
<dbReference type="InterPro" id="IPR007627">
    <property type="entry name" value="RNA_pol_sigma70_r2"/>
</dbReference>
<comment type="caution">
    <text evidence="7">The sequence shown here is derived from an EMBL/GenBank/DDBJ whole genome shotgun (WGS) entry which is preliminary data.</text>
</comment>
<dbReference type="NCBIfam" id="TIGR02937">
    <property type="entry name" value="sigma70-ECF"/>
    <property type="match status" value="1"/>
</dbReference>